<evidence type="ECO:0000256" key="1">
    <source>
        <dbReference type="ARBA" id="ARBA00022553"/>
    </source>
</evidence>
<organism evidence="4 5">
    <name type="scientific">Streptomyces kanamyceticus</name>
    <dbReference type="NCBI Taxonomy" id="1967"/>
    <lineage>
        <taxon>Bacteria</taxon>
        <taxon>Bacillati</taxon>
        <taxon>Actinomycetota</taxon>
        <taxon>Actinomycetes</taxon>
        <taxon>Kitasatosporales</taxon>
        <taxon>Streptomycetaceae</taxon>
        <taxon>Streptomyces</taxon>
    </lineage>
</organism>
<feature type="domain" description="FHA" evidence="3">
    <location>
        <begin position="232"/>
        <end position="280"/>
    </location>
</feature>
<dbReference type="OrthoDB" id="151099at2"/>
<sequence>MGVLKKFEQRLEGLVNGTFAKVFKSEVQPVEIAGALQRECDNNATIWNRERTVVPNDFIVELSAPDFERLSPYSGQLGDELSGMVRDYAKQQRYSFMGPIKVHLEKAEDLDTGLYRVRSRTLASSSSQGPDQAPAGPGGPAGPSRGASGGAGGGAGGAGGGYGYPQPPSGAPGGAGAPPMPSAPPPGGGRPGGQSPAPSRPQSPGAGPLPGAQVRRWIEINGNRHQISRPTLVLGRSTDADVRIDDPGVSRRHCEIRTGTPSTIQDLGSTNGIVVDGQHTTRATLRDGSRIVVGQTTIVYRQAEG</sequence>
<feature type="region of interest" description="Disordered" evidence="2">
    <location>
        <begin position="120"/>
        <end position="211"/>
    </location>
</feature>
<keyword evidence="5" id="KW-1185">Reference proteome</keyword>
<dbReference type="Pfam" id="PF12401">
    <property type="entry name" value="FhaA_N"/>
    <property type="match status" value="1"/>
</dbReference>
<evidence type="ECO:0000313" key="5">
    <source>
        <dbReference type="Proteomes" id="UP000325529"/>
    </source>
</evidence>
<protein>
    <submittedName>
        <fullName evidence="4">DUF2662 domain-containing protein</fullName>
    </submittedName>
</protein>
<proteinExistence type="predicted"/>
<dbReference type="InterPro" id="IPR050923">
    <property type="entry name" value="Cell_Proc_Reg/RNA_Proc"/>
</dbReference>
<keyword evidence="1" id="KW-0597">Phosphoprotein</keyword>
<feature type="compositionally biased region" description="Pro residues" evidence="2">
    <location>
        <begin position="178"/>
        <end position="188"/>
    </location>
</feature>
<dbReference type="Gene3D" id="2.60.200.20">
    <property type="match status" value="1"/>
</dbReference>
<dbReference type="SUPFAM" id="SSF49879">
    <property type="entry name" value="SMAD/FHA domain"/>
    <property type="match status" value="1"/>
</dbReference>
<dbReference type="InterPro" id="IPR042287">
    <property type="entry name" value="FhaA_N_sf"/>
</dbReference>
<dbReference type="PROSITE" id="PS50006">
    <property type="entry name" value="FHA_DOMAIN"/>
    <property type="match status" value="1"/>
</dbReference>
<evidence type="ECO:0000259" key="3">
    <source>
        <dbReference type="PROSITE" id="PS50006"/>
    </source>
</evidence>
<dbReference type="KEGG" id="ska:CP970_21120"/>
<dbReference type="EMBL" id="CP023699">
    <property type="protein sequence ID" value="QEU93081.1"/>
    <property type="molecule type" value="Genomic_DNA"/>
</dbReference>
<feature type="compositionally biased region" description="Gly residues" evidence="2">
    <location>
        <begin position="136"/>
        <end position="163"/>
    </location>
</feature>
<dbReference type="CDD" id="cd00060">
    <property type="entry name" value="FHA"/>
    <property type="match status" value="1"/>
</dbReference>
<dbReference type="PANTHER" id="PTHR23308">
    <property type="entry name" value="NUCLEAR INHIBITOR OF PROTEIN PHOSPHATASE-1"/>
    <property type="match status" value="1"/>
</dbReference>
<dbReference type="AlphaFoldDB" id="A0A5J6GGF8"/>
<reference evidence="4 5" key="1">
    <citation type="submission" date="2017-09" db="EMBL/GenBank/DDBJ databases">
        <authorList>
            <person name="Lee N."/>
            <person name="Cho B.-K."/>
        </authorList>
    </citation>
    <scope>NUCLEOTIDE SEQUENCE [LARGE SCALE GENOMIC DNA]</scope>
    <source>
        <strain evidence="4 5">ATCC 12853</strain>
    </source>
</reference>
<dbReference type="RefSeq" id="WP_055546523.1">
    <property type="nucleotide sequence ID" value="NZ_CP023699.1"/>
</dbReference>
<gene>
    <name evidence="4" type="ORF">CP970_21120</name>
</gene>
<dbReference type="Pfam" id="PF00498">
    <property type="entry name" value="FHA"/>
    <property type="match status" value="1"/>
</dbReference>
<dbReference type="Gene3D" id="3.30.2320.60">
    <property type="entry name" value="FhaA, phosphopeptide-binding domain (DUF3662)"/>
    <property type="match status" value="1"/>
</dbReference>
<accession>A0A5J6GGF8</accession>
<feature type="compositionally biased region" description="Low complexity" evidence="2">
    <location>
        <begin position="193"/>
        <end position="206"/>
    </location>
</feature>
<dbReference type="SMART" id="SM00240">
    <property type="entry name" value="FHA"/>
    <property type="match status" value="1"/>
</dbReference>
<name>A0A5J6GGF8_STRKN</name>
<dbReference type="Proteomes" id="UP000325529">
    <property type="component" value="Chromosome"/>
</dbReference>
<dbReference type="InterPro" id="IPR022128">
    <property type="entry name" value="FhaA_N"/>
</dbReference>
<evidence type="ECO:0000313" key="4">
    <source>
        <dbReference type="EMBL" id="QEU93081.1"/>
    </source>
</evidence>
<evidence type="ECO:0000256" key="2">
    <source>
        <dbReference type="SAM" id="MobiDB-lite"/>
    </source>
</evidence>
<dbReference type="InterPro" id="IPR008984">
    <property type="entry name" value="SMAD_FHA_dom_sf"/>
</dbReference>
<dbReference type="InterPro" id="IPR000253">
    <property type="entry name" value="FHA_dom"/>
</dbReference>